<name>A0ABV5RAL9_9ACTN</name>
<gene>
    <name evidence="2" type="ORF">ACFFTL_19095</name>
</gene>
<evidence type="ECO:0000256" key="1">
    <source>
        <dbReference type="SAM" id="MobiDB-lite"/>
    </source>
</evidence>
<organism evidence="2 3">
    <name type="scientific">Streptomyces yanii</name>
    <dbReference type="NCBI Taxonomy" id="78510"/>
    <lineage>
        <taxon>Bacteria</taxon>
        <taxon>Bacillati</taxon>
        <taxon>Actinomycetota</taxon>
        <taxon>Actinomycetes</taxon>
        <taxon>Kitasatosporales</taxon>
        <taxon>Streptomycetaceae</taxon>
        <taxon>Streptomyces</taxon>
    </lineage>
</organism>
<evidence type="ECO:0000313" key="3">
    <source>
        <dbReference type="Proteomes" id="UP001589710"/>
    </source>
</evidence>
<protein>
    <submittedName>
        <fullName evidence="2">Uncharacterized protein</fullName>
    </submittedName>
</protein>
<evidence type="ECO:0000313" key="2">
    <source>
        <dbReference type="EMBL" id="MFB9574341.1"/>
    </source>
</evidence>
<sequence>MPAAVGAVIDYVPAAVGYVDGIDLPLTDPDFTDHIRTLTADTKPARTTRPAPTHLERRPKHAGPGISAARRHALRETLPRG</sequence>
<comment type="caution">
    <text evidence="2">The sequence shown here is derived from an EMBL/GenBank/DDBJ whole genome shotgun (WGS) entry which is preliminary data.</text>
</comment>
<keyword evidence="3" id="KW-1185">Reference proteome</keyword>
<reference evidence="2 3" key="1">
    <citation type="submission" date="2024-09" db="EMBL/GenBank/DDBJ databases">
        <authorList>
            <person name="Sun Q."/>
            <person name="Mori K."/>
        </authorList>
    </citation>
    <scope>NUCLEOTIDE SEQUENCE [LARGE SCALE GENOMIC DNA]</scope>
    <source>
        <strain evidence="2 3">JCM 3331</strain>
    </source>
</reference>
<accession>A0ABV5RAL9</accession>
<proteinExistence type="predicted"/>
<dbReference type="Proteomes" id="UP001589710">
    <property type="component" value="Unassembled WGS sequence"/>
</dbReference>
<dbReference type="RefSeq" id="WP_345512047.1">
    <property type="nucleotide sequence ID" value="NZ_BAAAXD010000013.1"/>
</dbReference>
<feature type="region of interest" description="Disordered" evidence="1">
    <location>
        <begin position="38"/>
        <end position="81"/>
    </location>
</feature>
<dbReference type="EMBL" id="JBHMCG010000092">
    <property type="protein sequence ID" value="MFB9574341.1"/>
    <property type="molecule type" value="Genomic_DNA"/>
</dbReference>
<feature type="compositionally biased region" description="Low complexity" evidence="1">
    <location>
        <begin position="39"/>
        <end position="53"/>
    </location>
</feature>